<feature type="transmembrane region" description="Helical" evidence="8">
    <location>
        <begin position="359"/>
        <end position="381"/>
    </location>
</feature>
<feature type="transmembrane region" description="Helical" evidence="8">
    <location>
        <begin position="15"/>
        <end position="32"/>
    </location>
</feature>
<evidence type="ECO:0000256" key="4">
    <source>
        <dbReference type="ARBA" id="ARBA00022679"/>
    </source>
</evidence>
<dbReference type="GO" id="GO:0009103">
    <property type="term" value="P:lipopolysaccharide biosynthetic process"/>
    <property type="evidence" value="ECO:0007669"/>
    <property type="project" value="UniProtKB-ARBA"/>
</dbReference>
<keyword evidence="6 8" id="KW-1133">Transmembrane helix</keyword>
<dbReference type="InterPro" id="IPR050297">
    <property type="entry name" value="LipidA_mod_glycosyltrf_83"/>
</dbReference>
<evidence type="ECO:0000256" key="8">
    <source>
        <dbReference type="SAM" id="Phobius"/>
    </source>
</evidence>
<dbReference type="STRING" id="980561.A1359_17050"/>
<keyword evidence="2" id="KW-1003">Cell membrane</keyword>
<keyword evidence="11" id="KW-1185">Reference proteome</keyword>
<evidence type="ECO:0000313" key="10">
    <source>
        <dbReference type="EMBL" id="OAI10197.1"/>
    </source>
</evidence>
<feature type="domain" description="Glycosyltransferase RgtA/B/C/D-like" evidence="9">
    <location>
        <begin position="73"/>
        <end position="235"/>
    </location>
</feature>
<keyword evidence="5 8" id="KW-0812">Transmembrane</keyword>
<dbReference type="GO" id="GO:0005886">
    <property type="term" value="C:plasma membrane"/>
    <property type="evidence" value="ECO:0007669"/>
    <property type="project" value="UniProtKB-SubCell"/>
</dbReference>
<feature type="transmembrane region" description="Helical" evidence="8">
    <location>
        <begin position="307"/>
        <end position="323"/>
    </location>
</feature>
<dbReference type="PANTHER" id="PTHR33908:SF3">
    <property type="entry name" value="UNDECAPRENYL PHOSPHATE-ALPHA-4-AMINO-4-DEOXY-L-ARABINOSE ARABINOSYL TRANSFERASE"/>
    <property type="match status" value="1"/>
</dbReference>
<feature type="transmembrane region" description="Helical" evidence="8">
    <location>
        <begin position="269"/>
        <end position="295"/>
    </location>
</feature>
<sequence length="582" mass="65199">MLPFSPQMSNTTRKTNTWFVVFAFIVCAYMLFGRLGGWPLIAPDEGRNAEVAREMSQSHSWLVPTYDGLTYLDKPAFYFKTIALSFSLFGESEGIARLSSALFGFSLLVMVFLFCQRMYDQRTATLAILVIATTPLFMAFSRIVIFDMSLAFFVCASILACFLAEESSEKHRAVWYLAAAAAAGIATLIKGPVGFIVPTLVMVIFNAVEGRLTVMKRAFAVRNWVVFFAIVLPWFIGLSLLRPDFPYYGIMRESVARFTTTEFHRTAPFYYYAPIIAGTFFAWSLLLPESIVAAWRGRKGWSRTDRLFIVWAVVVVIFFSISQSKLPGYILTAIVALGVLTARMFALALNKSTGRAARIVWHGTIPLLVFSMVLACLLGMIASNPEILISRFPRKQDLVELFMPTILPMALSFALVALLSVIALWTRNTKLVFVAFISFPLLLITVNYDLLAVYAESRSSRELAERISPTLEPTTELVCLECLPNGLSFYLKRFVTVITRNGSELTSNYVIFTLNSAKPWPQGVVPIEQYQQWLIARTHPIYLIAEKNHLAQLEDIAQKQGAEVVDLSSKYSAVLLPFPAGK</sequence>
<accession>A0A177MWU0</accession>
<reference evidence="10 11" key="1">
    <citation type="submission" date="2016-03" db="EMBL/GenBank/DDBJ databases">
        <authorList>
            <person name="Ploux O."/>
        </authorList>
    </citation>
    <scope>NUCLEOTIDE SEQUENCE [LARGE SCALE GENOMIC DNA]</scope>
    <source>
        <strain evidence="10 11">R-45370</strain>
    </source>
</reference>
<gene>
    <name evidence="10" type="ORF">A1359_17050</name>
</gene>
<comment type="subcellular location">
    <subcellularLocation>
        <location evidence="1">Cell membrane</location>
        <topology evidence="1">Multi-pass membrane protein</topology>
    </subcellularLocation>
</comment>
<keyword evidence="4 10" id="KW-0808">Transferase</keyword>
<dbReference type="OrthoDB" id="9775035at2"/>
<name>A0A177MWU0_9GAMM</name>
<dbReference type="AlphaFoldDB" id="A0A177MWU0"/>
<evidence type="ECO:0000256" key="3">
    <source>
        <dbReference type="ARBA" id="ARBA00022676"/>
    </source>
</evidence>
<organism evidence="10 11">
    <name type="scientific">Methylomonas lenta</name>
    <dbReference type="NCBI Taxonomy" id="980561"/>
    <lineage>
        <taxon>Bacteria</taxon>
        <taxon>Pseudomonadati</taxon>
        <taxon>Pseudomonadota</taxon>
        <taxon>Gammaproteobacteria</taxon>
        <taxon>Methylococcales</taxon>
        <taxon>Methylococcaceae</taxon>
        <taxon>Methylomonas</taxon>
    </lineage>
</organism>
<feature type="transmembrane region" description="Helical" evidence="8">
    <location>
        <begin position="94"/>
        <end position="114"/>
    </location>
</feature>
<dbReference type="GO" id="GO:0016763">
    <property type="term" value="F:pentosyltransferase activity"/>
    <property type="evidence" value="ECO:0007669"/>
    <property type="project" value="TreeGrafter"/>
</dbReference>
<evidence type="ECO:0000256" key="7">
    <source>
        <dbReference type="ARBA" id="ARBA00023136"/>
    </source>
</evidence>
<feature type="transmembrane region" description="Helical" evidence="8">
    <location>
        <begin position="224"/>
        <end position="241"/>
    </location>
</feature>
<dbReference type="EMBL" id="LUUI01000157">
    <property type="protein sequence ID" value="OAI10197.1"/>
    <property type="molecule type" value="Genomic_DNA"/>
</dbReference>
<keyword evidence="3 10" id="KW-0328">Glycosyltransferase</keyword>
<proteinExistence type="predicted"/>
<feature type="transmembrane region" description="Helical" evidence="8">
    <location>
        <begin position="401"/>
        <end position="424"/>
    </location>
</feature>
<protein>
    <submittedName>
        <fullName evidence="10">Dolichyl-phosphate-mannose--protein mannosyltransferase</fullName>
    </submittedName>
</protein>
<evidence type="ECO:0000259" key="9">
    <source>
        <dbReference type="Pfam" id="PF13231"/>
    </source>
</evidence>
<dbReference type="GO" id="GO:0010041">
    <property type="term" value="P:response to iron(III) ion"/>
    <property type="evidence" value="ECO:0007669"/>
    <property type="project" value="TreeGrafter"/>
</dbReference>
<feature type="transmembrane region" description="Helical" evidence="8">
    <location>
        <begin position="329"/>
        <end position="347"/>
    </location>
</feature>
<feature type="transmembrane region" description="Helical" evidence="8">
    <location>
        <begin position="195"/>
        <end position="212"/>
    </location>
</feature>
<evidence type="ECO:0000256" key="2">
    <source>
        <dbReference type="ARBA" id="ARBA00022475"/>
    </source>
</evidence>
<feature type="transmembrane region" description="Helical" evidence="8">
    <location>
        <begin position="126"/>
        <end position="144"/>
    </location>
</feature>
<feature type="transmembrane region" description="Helical" evidence="8">
    <location>
        <begin position="431"/>
        <end position="455"/>
    </location>
</feature>
<evidence type="ECO:0000256" key="6">
    <source>
        <dbReference type="ARBA" id="ARBA00022989"/>
    </source>
</evidence>
<dbReference type="PANTHER" id="PTHR33908">
    <property type="entry name" value="MANNOSYLTRANSFERASE YKCB-RELATED"/>
    <property type="match status" value="1"/>
</dbReference>
<evidence type="ECO:0000313" key="11">
    <source>
        <dbReference type="Proteomes" id="UP000078476"/>
    </source>
</evidence>
<evidence type="ECO:0000256" key="5">
    <source>
        <dbReference type="ARBA" id="ARBA00022692"/>
    </source>
</evidence>
<keyword evidence="7 8" id="KW-0472">Membrane</keyword>
<evidence type="ECO:0000256" key="1">
    <source>
        <dbReference type="ARBA" id="ARBA00004651"/>
    </source>
</evidence>
<comment type="caution">
    <text evidence="10">The sequence shown here is derived from an EMBL/GenBank/DDBJ whole genome shotgun (WGS) entry which is preliminary data.</text>
</comment>
<dbReference type="Pfam" id="PF13231">
    <property type="entry name" value="PMT_2"/>
    <property type="match status" value="1"/>
</dbReference>
<dbReference type="InterPro" id="IPR038731">
    <property type="entry name" value="RgtA/B/C-like"/>
</dbReference>
<dbReference type="Proteomes" id="UP000078476">
    <property type="component" value="Unassembled WGS sequence"/>
</dbReference>